<keyword evidence="2" id="KW-1171">Viral genome ejection through host cell envelope</keyword>
<dbReference type="InterPro" id="IPR006944">
    <property type="entry name" value="Phage/GTA_portal"/>
</dbReference>
<name>A0A2D0YP00_9CAUD</name>
<keyword evidence="1" id="KW-1188">Viral release from host cell</keyword>
<dbReference type="KEGG" id="vg:54985062"/>
<evidence type="ECO:0000256" key="3">
    <source>
        <dbReference type="ARBA" id="ARBA00023219"/>
    </source>
</evidence>
<dbReference type="Proteomes" id="UP000241680">
    <property type="component" value="Segment"/>
</dbReference>
<sequence length="406" mass="45702">MGWLDNFMNKLNPAQRVIARDDSASASSNKTPWTTAAAFERVEVVNRCVNLLIDSACQVRYDIKDAYSFTALGSSKAPGGIRKEKLKEILNVRPNPFMDASTFWRLVIMDFLMEGWAFIHWDGYSLYHIPANNMEVYADATKYVNRFIYAGQVEFQPNEIIFIKDNAYRPGNSAQIRGYSRILSSLEGIVRRDKLLQFKEKFFDNGAVFSLIVETETVLNKKLRQRYEEELSLDYNPKTGKSSVKILDAGMKARTLTPTTTKDLDVGNEVADFEKKVCVALGVPPLLLDSGNNANIRPNIDLLFYMTILPMMKKFESVFELFFAYDIKLMTDDIAALAPDEEAKAKAVSSKVNNGIITGNEGRIELRYEPLDDPEMDKIRIPQNIAGSNTGVSGQEGGKPPKEPKQ</sequence>
<evidence type="ECO:0000313" key="6">
    <source>
        <dbReference type="Proteomes" id="UP000241680"/>
    </source>
</evidence>
<dbReference type="RefSeq" id="YP_009794787.1">
    <property type="nucleotide sequence ID" value="NC_047882.1"/>
</dbReference>
<dbReference type="Pfam" id="PF04860">
    <property type="entry name" value="Phage_portal"/>
    <property type="match status" value="1"/>
</dbReference>
<keyword evidence="1" id="KW-0118">Viral capsid assembly</keyword>
<evidence type="ECO:0000256" key="1">
    <source>
        <dbReference type="ARBA" id="ARBA00022950"/>
    </source>
</evidence>
<keyword evidence="6" id="KW-1185">Reference proteome</keyword>
<dbReference type="EMBL" id="KY883655">
    <property type="protein sequence ID" value="ASV43622.1"/>
    <property type="molecule type" value="Genomic_DNA"/>
</dbReference>
<accession>A0A2D0YP00</accession>
<feature type="region of interest" description="Disordered" evidence="4">
    <location>
        <begin position="382"/>
        <end position="406"/>
    </location>
</feature>
<organism evidence="5 6">
    <name type="scientific">Vibrio phage JSF12</name>
    <dbReference type="NCBI Taxonomy" id="1983595"/>
    <lineage>
        <taxon>Viruses</taxon>
        <taxon>Duplodnaviria</taxon>
        <taxon>Heunggongvirae</taxon>
        <taxon>Uroviricota</taxon>
        <taxon>Caudoviricetes</taxon>
        <taxon>Demerecviridae</taxon>
        <taxon>Ermolyevavirinae</taxon>
        <taxon>Jesfedecavirus</taxon>
        <taxon>Jesfedecavirus JSF12</taxon>
    </lineage>
</organism>
<proteinExistence type="predicted"/>
<protein>
    <submittedName>
        <fullName evidence="5">Portal (Connector) protein</fullName>
    </submittedName>
</protein>
<keyword evidence="3" id="KW-0231">Viral genome packaging</keyword>
<dbReference type="GeneID" id="54985062"/>
<evidence type="ECO:0000256" key="4">
    <source>
        <dbReference type="SAM" id="MobiDB-lite"/>
    </source>
</evidence>
<keyword evidence="2" id="KW-1162">Viral penetration into host cytoplasm</keyword>
<evidence type="ECO:0000256" key="2">
    <source>
        <dbReference type="ARBA" id="ARBA00023009"/>
    </source>
</evidence>
<evidence type="ECO:0000313" key="5">
    <source>
        <dbReference type="EMBL" id="ASV43622.1"/>
    </source>
</evidence>
<keyword evidence="2" id="KW-1160">Virus entry into host cell</keyword>
<reference evidence="5 6" key="1">
    <citation type="journal article" date="2017" name="Sci. Rep.">
        <title>Analysis of the CRISPR-Cas system in bacteriophages active on epidemic strains of Vibrio cholerae in Bangladesh.</title>
        <authorList>
            <person name="Naser I.B."/>
            <person name="Hoque M.M."/>
            <person name="Nahid M.A."/>
            <person name="Tareq T.M."/>
            <person name="Rocky M.K."/>
            <person name="Faruque S.M."/>
        </authorList>
    </citation>
    <scope>NUCLEOTIDE SEQUENCE [LARGE SCALE GENOMIC DNA]</scope>
</reference>